<protein>
    <submittedName>
        <fullName evidence="8">Sulfatase</fullName>
    </submittedName>
</protein>
<keyword evidence="9" id="KW-1185">Reference proteome</keyword>
<keyword evidence="3" id="KW-0479">Metal-binding</keyword>
<dbReference type="EMBL" id="JAEHNY010000015">
    <property type="protein sequence ID" value="MBI6121275.1"/>
    <property type="molecule type" value="Genomic_DNA"/>
</dbReference>
<comment type="cofactor">
    <cofactor evidence="1">
        <name>Ca(2+)</name>
        <dbReference type="ChEBI" id="CHEBI:29108"/>
    </cofactor>
</comment>
<proteinExistence type="inferred from homology"/>
<feature type="domain" description="Sulfatase N-terminal" evidence="7">
    <location>
        <begin position="45"/>
        <end position="386"/>
    </location>
</feature>
<gene>
    <name evidence="8" type="ORF">I6U50_14710</name>
</gene>
<dbReference type="Proteomes" id="UP000635665">
    <property type="component" value="Unassembled WGS sequence"/>
</dbReference>
<dbReference type="Gene3D" id="3.40.720.10">
    <property type="entry name" value="Alkaline Phosphatase, subunit A"/>
    <property type="match status" value="1"/>
</dbReference>
<name>A0ABS0TJN2_9FLAO</name>
<dbReference type="PANTHER" id="PTHR42693">
    <property type="entry name" value="ARYLSULFATASE FAMILY MEMBER"/>
    <property type="match status" value="1"/>
</dbReference>
<keyword evidence="5" id="KW-0378">Hydrolase</keyword>
<organism evidence="8 9">
    <name type="scientific">Salegentibacter maritimus</name>
    <dbReference type="NCBI Taxonomy" id="2794347"/>
    <lineage>
        <taxon>Bacteria</taxon>
        <taxon>Pseudomonadati</taxon>
        <taxon>Bacteroidota</taxon>
        <taxon>Flavobacteriia</taxon>
        <taxon>Flavobacteriales</taxon>
        <taxon>Flavobacteriaceae</taxon>
        <taxon>Salegentibacter</taxon>
    </lineage>
</organism>
<dbReference type="PROSITE" id="PS00149">
    <property type="entry name" value="SULFATASE_2"/>
    <property type="match status" value="1"/>
</dbReference>
<dbReference type="CDD" id="cd16144">
    <property type="entry name" value="ARS_like"/>
    <property type="match status" value="1"/>
</dbReference>
<evidence type="ECO:0000256" key="6">
    <source>
        <dbReference type="ARBA" id="ARBA00022837"/>
    </source>
</evidence>
<reference evidence="8 9" key="1">
    <citation type="submission" date="2020-12" db="EMBL/GenBank/DDBJ databases">
        <title>Salegentibacter orientalis sp. nov., isolated from costal sediment.</title>
        <authorList>
            <person name="Lian F.-B."/>
        </authorList>
    </citation>
    <scope>NUCLEOTIDE SEQUENCE [LARGE SCALE GENOMIC DNA]</scope>
    <source>
        <strain evidence="8 9">F60176</strain>
    </source>
</reference>
<accession>A0ABS0TJN2</accession>
<dbReference type="PANTHER" id="PTHR42693:SF42">
    <property type="entry name" value="ARYLSULFATASE G"/>
    <property type="match status" value="1"/>
</dbReference>
<dbReference type="RefSeq" id="WP_198639396.1">
    <property type="nucleotide sequence ID" value="NZ_JAEHNY010000015.1"/>
</dbReference>
<dbReference type="InterPro" id="IPR000917">
    <property type="entry name" value="Sulfatase_N"/>
</dbReference>
<evidence type="ECO:0000256" key="3">
    <source>
        <dbReference type="ARBA" id="ARBA00022723"/>
    </source>
</evidence>
<evidence type="ECO:0000313" key="8">
    <source>
        <dbReference type="EMBL" id="MBI6121275.1"/>
    </source>
</evidence>
<evidence type="ECO:0000256" key="1">
    <source>
        <dbReference type="ARBA" id="ARBA00001913"/>
    </source>
</evidence>
<dbReference type="SUPFAM" id="SSF53649">
    <property type="entry name" value="Alkaline phosphatase-like"/>
    <property type="match status" value="1"/>
</dbReference>
<comment type="caution">
    <text evidence="8">The sequence shown here is derived from an EMBL/GenBank/DDBJ whole genome shotgun (WGS) entry which is preliminary data.</text>
</comment>
<keyword evidence="6" id="KW-0106">Calcium</keyword>
<dbReference type="Gene3D" id="3.30.1120.10">
    <property type="match status" value="1"/>
</dbReference>
<comment type="similarity">
    <text evidence="2">Belongs to the sulfatase family.</text>
</comment>
<sequence length="542" mass="61429">MISLLKSNKTKVLLSGLLLSLVILSCKNYNDKASDDSNKENNKNPNIVFILVDDMGLHDLSVTGSDFYETPNIDRIAHEGTIFTQGYSASRVCSPARASIMTGKFTARHGVTNWIGEATGKDWRRLGRNSKLLPADYVHQLPKKDTSLAEAMRDAGYKTFFAGKWHLGDEGSYPEDHGFEINKGGWDVGTPIGGYFSPWKNPKLPNREKAENLSMRLARETSDFMTANKDEPFFAFLSFYAVHGPIQTTEKKWEKYREKAEKLGIKESGYEMERVLPIRTVQDNPIYAGLVEQMDDAVGLVLDKLQELGIADNTIVVFTSDNGGVASGDSFSTSNLPLRGGKGYQWEGGIREPFFIKVPWMKDAPKKIEEPVTGTDFYPTLLDFANTDLLPNQHKDGKSLKPLLEGKKIADRNLYWHYPHYGNQGGEPSSIIRKKDWKLIHYYEDDRDELYNLNIDPGEQNDVASENPEITSKMRKELEEFLNEVAAKKPEKDPMHDPELAEELYEKKVNNLLPNLEAERKKVLSKDFSPNKNWWDSKVTED</sequence>
<keyword evidence="4" id="KW-0732">Signal</keyword>
<evidence type="ECO:0000259" key="7">
    <source>
        <dbReference type="Pfam" id="PF00884"/>
    </source>
</evidence>
<evidence type="ECO:0000256" key="2">
    <source>
        <dbReference type="ARBA" id="ARBA00008779"/>
    </source>
</evidence>
<evidence type="ECO:0000256" key="4">
    <source>
        <dbReference type="ARBA" id="ARBA00022729"/>
    </source>
</evidence>
<dbReference type="Pfam" id="PF00884">
    <property type="entry name" value="Sulfatase"/>
    <property type="match status" value="1"/>
</dbReference>
<dbReference type="PROSITE" id="PS51257">
    <property type="entry name" value="PROKAR_LIPOPROTEIN"/>
    <property type="match status" value="1"/>
</dbReference>
<dbReference type="InterPro" id="IPR050738">
    <property type="entry name" value="Sulfatase"/>
</dbReference>
<dbReference type="InterPro" id="IPR017850">
    <property type="entry name" value="Alkaline_phosphatase_core_sf"/>
</dbReference>
<dbReference type="InterPro" id="IPR024607">
    <property type="entry name" value="Sulfatase_CS"/>
</dbReference>
<evidence type="ECO:0000313" key="9">
    <source>
        <dbReference type="Proteomes" id="UP000635665"/>
    </source>
</evidence>
<evidence type="ECO:0000256" key="5">
    <source>
        <dbReference type="ARBA" id="ARBA00022801"/>
    </source>
</evidence>